<name>A0A3R7PFS4_9TRYP</name>
<dbReference type="AlphaFoldDB" id="A0A3R7PFS4"/>
<evidence type="ECO:0000256" key="1">
    <source>
        <dbReference type="SAM" id="MobiDB-lite"/>
    </source>
</evidence>
<feature type="compositionally biased region" description="Basic and acidic residues" evidence="1">
    <location>
        <begin position="270"/>
        <end position="279"/>
    </location>
</feature>
<dbReference type="Proteomes" id="UP000284403">
    <property type="component" value="Unassembled WGS sequence"/>
</dbReference>
<dbReference type="OrthoDB" id="247091at2759"/>
<gene>
    <name evidence="2" type="ORF">Tco025E_02474</name>
</gene>
<keyword evidence="3" id="KW-1185">Reference proteome</keyword>
<accession>A0A3R7PFS4</accession>
<dbReference type="EMBL" id="MKKU01000098">
    <property type="protein sequence ID" value="RNF24647.1"/>
    <property type="molecule type" value="Genomic_DNA"/>
</dbReference>
<protein>
    <submittedName>
        <fullName evidence="2">Uncharacterized protein</fullName>
    </submittedName>
</protein>
<proteinExistence type="predicted"/>
<feature type="compositionally biased region" description="Polar residues" evidence="1">
    <location>
        <begin position="258"/>
        <end position="268"/>
    </location>
</feature>
<comment type="caution">
    <text evidence="2">The sequence shown here is derived from an EMBL/GenBank/DDBJ whole genome shotgun (WGS) entry which is preliminary data.</text>
</comment>
<feature type="region of interest" description="Disordered" evidence="1">
    <location>
        <begin position="74"/>
        <end position="118"/>
    </location>
</feature>
<feature type="region of interest" description="Disordered" evidence="1">
    <location>
        <begin position="1"/>
        <end position="60"/>
    </location>
</feature>
<dbReference type="GeneID" id="40316085"/>
<dbReference type="RefSeq" id="XP_029230494.1">
    <property type="nucleotide sequence ID" value="XM_029369399.1"/>
</dbReference>
<evidence type="ECO:0000313" key="3">
    <source>
        <dbReference type="Proteomes" id="UP000284403"/>
    </source>
</evidence>
<feature type="region of interest" description="Disordered" evidence="1">
    <location>
        <begin position="258"/>
        <end position="279"/>
    </location>
</feature>
<feature type="region of interest" description="Disordered" evidence="1">
    <location>
        <begin position="455"/>
        <end position="476"/>
    </location>
</feature>
<organism evidence="2 3">
    <name type="scientific">Trypanosoma conorhini</name>
    <dbReference type="NCBI Taxonomy" id="83891"/>
    <lineage>
        <taxon>Eukaryota</taxon>
        <taxon>Discoba</taxon>
        <taxon>Euglenozoa</taxon>
        <taxon>Kinetoplastea</taxon>
        <taxon>Metakinetoplastina</taxon>
        <taxon>Trypanosomatida</taxon>
        <taxon>Trypanosomatidae</taxon>
        <taxon>Trypanosoma</taxon>
    </lineage>
</organism>
<evidence type="ECO:0000313" key="2">
    <source>
        <dbReference type="EMBL" id="RNF24647.1"/>
    </source>
</evidence>
<feature type="compositionally biased region" description="Polar residues" evidence="1">
    <location>
        <begin position="457"/>
        <end position="470"/>
    </location>
</feature>
<reference evidence="2 3" key="1">
    <citation type="journal article" date="2018" name="BMC Genomics">
        <title>Genomic comparison of Trypanosoma conorhini and Trypanosoma rangeli to Trypanosoma cruzi strains of high and low virulence.</title>
        <authorList>
            <person name="Bradwell K.R."/>
            <person name="Koparde V.N."/>
            <person name="Matveyev A.V."/>
            <person name="Serrano M.G."/>
            <person name="Alves J.M."/>
            <person name="Parikh H."/>
            <person name="Huang B."/>
            <person name="Lee V."/>
            <person name="Espinosa-Alvarez O."/>
            <person name="Ortiz P.A."/>
            <person name="Costa-Martins A.G."/>
            <person name="Teixeira M.M."/>
            <person name="Buck G.A."/>
        </authorList>
    </citation>
    <scope>NUCLEOTIDE SEQUENCE [LARGE SCALE GENOMIC DNA]</scope>
    <source>
        <strain evidence="2 3">025E</strain>
    </source>
</reference>
<feature type="region of interest" description="Disordered" evidence="1">
    <location>
        <begin position="181"/>
        <end position="221"/>
    </location>
</feature>
<feature type="compositionally biased region" description="Low complexity" evidence="1">
    <location>
        <begin position="99"/>
        <end position="108"/>
    </location>
</feature>
<feature type="compositionally biased region" description="Basic and acidic residues" evidence="1">
    <location>
        <begin position="12"/>
        <end position="25"/>
    </location>
</feature>
<sequence length="476" mass="50362">MEAPAPSPPKAGESHVPRTQERRELTLLGLLAEKAQLSNGQLSPVLRNGAAHPPRTSPVIASGAHDFWRLRYNHASPAHPGEGEERATAPSPPHPPATAPQDPATSSPVPRGAVGGRRTFKRHGLQCLGARYTDNARFAEETGGISGEANNVSTLDIKVGGQGLPCERQLVRLQNVASSLGSSARGLGGRAATNSASMSPGVGPQEASCGKIRNPNFTGTHRLRRNCPRHGVVSAGDAHVAELPRTDSSHYIRPYALTSTTTPVSASEAQGDKQSRPERRRATLGIATEALATAPEQKSSAMLARTLSDLRSKSRRSCLESSPLGTHKSVLNSTKGGKGLGVFLQQSSSSLCDTRIICEQWDEAGSSSNSTNKNNANNAGVCETRSTDSDEDSCCSSCSCFLDNDRRVGGDGVVNGAVIEQHASVYSGVGATYCVTYDNFFDESDIPMLSMNRFRRSSSPSGNRILTSEAQPDPQL</sequence>